<dbReference type="Pfam" id="PF00903">
    <property type="entry name" value="Glyoxalase"/>
    <property type="match status" value="1"/>
</dbReference>
<dbReference type="GO" id="GO:0046677">
    <property type="term" value="P:response to antibiotic"/>
    <property type="evidence" value="ECO:0007669"/>
    <property type="project" value="UniProtKB-KW"/>
</dbReference>
<keyword evidence="6" id="KW-1185">Reference proteome</keyword>
<accession>A0A085B6P6</accession>
<dbReference type="InterPro" id="IPR029068">
    <property type="entry name" value="Glyas_Bleomycin-R_OHBP_Dase"/>
</dbReference>
<reference evidence="5 6" key="1">
    <citation type="submission" date="2014-07" db="EMBL/GenBank/DDBJ databases">
        <title>Epilithonimonas lactis LMG 22401 Genome.</title>
        <authorList>
            <person name="Pipes S.E."/>
            <person name="Stropko S.J."/>
        </authorList>
    </citation>
    <scope>NUCLEOTIDE SEQUENCE [LARGE SCALE GENOMIC DNA]</scope>
    <source>
        <strain evidence="5 6">LMG 24401</strain>
    </source>
</reference>
<keyword evidence="3" id="KW-0046">Antibiotic resistance</keyword>
<dbReference type="RefSeq" id="WP_034979147.1">
    <property type="nucleotide sequence ID" value="NZ_FOFI01000007.1"/>
</dbReference>
<organism evidence="5 6">
    <name type="scientific">Epilithonimonas lactis</name>
    <dbReference type="NCBI Taxonomy" id="421072"/>
    <lineage>
        <taxon>Bacteria</taxon>
        <taxon>Pseudomonadati</taxon>
        <taxon>Bacteroidota</taxon>
        <taxon>Flavobacteriia</taxon>
        <taxon>Flavobacteriales</taxon>
        <taxon>Weeksellaceae</taxon>
        <taxon>Chryseobacterium group</taxon>
        <taxon>Epilithonimonas</taxon>
    </lineage>
</organism>
<dbReference type="InterPro" id="IPR004360">
    <property type="entry name" value="Glyas_Fos-R_dOase_dom"/>
</dbReference>
<evidence type="ECO:0000256" key="2">
    <source>
        <dbReference type="ARBA" id="ARBA00021572"/>
    </source>
</evidence>
<protein>
    <recommendedName>
        <fullName evidence="2">Bleomycin resistance protein</fullName>
    </recommendedName>
</protein>
<comment type="caution">
    <text evidence="5">The sequence shown here is derived from an EMBL/GenBank/DDBJ whole genome shotgun (WGS) entry which is preliminary data.</text>
</comment>
<dbReference type="Proteomes" id="UP000028623">
    <property type="component" value="Unassembled WGS sequence"/>
</dbReference>
<proteinExistence type="inferred from homology"/>
<evidence type="ECO:0000259" key="4">
    <source>
        <dbReference type="PROSITE" id="PS51819"/>
    </source>
</evidence>
<evidence type="ECO:0000256" key="1">
    <source>
        <dbReference type="ARBA" id="ARBA00011051"/>
    </source>
</evidence>
<feature type="domain" description="VOC" evidence="4">
    <location>
        <begin position="1"/>
        <end position="115"/>
    </location>
</feature>
<dbReference type="EMBL" id="JPLY01000008">
    <property type="protein sequence ID" value="KFC18141.1"/>
    <property type="molecule type" value="Genomic_DNA"/>
</dbReference>
<sequence>MISLIIPKLPFINKEKTLDYYKNLGFELVADHGDYLITKYQDLEIHFFSFETLIPEKSDFMIYLRIENEIEKFYQKLQDQGIEIHPNGKLETKPWQMKEFSLIDPSGTLLTFGEKI</sequence>
<dbReference type="InterPro" id="IPR037523">
    <property type="entry name" value="VOC_core"/>
</dbReference>
<dbReference type="AlphaFoldDB" id="A0A085B6P6"/>
<dbReference type="STRING" id="421072.SAMN04488097_3916"/>
<dbReference type="Gene3D" id="3.10.180.10">
    <property type="entry name" value="2,3-Dihydroxybiphenyl 1,2-Dioxygenase, domain 1"/>
    <property type="match status" value="1"/>
</dbReference>
<comment type="similarity">
    <text evidence="1">Belongs to the bleomycin resistance protein family.</text>
</comment>
<evidence type="ECO:0000256" key="3">
    <source>
        <dbReference type="ARBA" id="ARBA00023251"/>
    </source>
</evidence>
<dbReference type="eggNOG" id="COG0346">
    <property type="taxonomic scope" value="Bacteria"/>
</dbReference>
<dbReference type="PROSITE" id="PS51819">
    <property type="entry name" value="VOC"/>
    <property type="match status" value="1"/>
</dbReference>
<evidence type="ECO:0000313" key="5">
    <source>
        <dbReference type="EMBL" id="KFC18141.1"/>
    </source>
</evidence>
<dbReference type="CDD" id="cd08349">
    <property type="entry name" value="BLMA_like"/>
    <property type="match status" value="1"/>
</dbReference>
<dbReference type="SUPFAM" id="SSF54593">
    <property type="entry name" value="Glyoxalase/Bleomycin resistance protein/Dihydroxybiphenyl dioxygenase"/>
    <property type="match status" value="1"/>
</dbReference>
<dbReference type="OrthoDB" id="66829at2"/>
<name>A0A085B6P6_9FLAO</name>
<gene>
    <name evidence="5" type="ORF">IO89_18600</name>
</gene>
<evidence type="ECO:0000313" key="6">
    <source>
        <dbReference type="Proteomes" id="UP000028623"/>
    </source>
</evidence>
<dbReference type="InterPro" id="IPR000335">
    <property type="entry name" value="Bleomycin-R"/>
</dbReference>